<dbReference type="AlphaFoldDB" id="A0AAD3SZZ3"/>
<dbReference type="EMBL" id="BSYO01000022">
    <property type="protein sequence ID" value="GMH21153.1"/>
    <property type="molecule type" value="Genomic_DNA"/>
</dbReference>
<gene>
    <name evidence="1" type="ORF">Nepgr_022995</name>
</gene>
<protein>
    <submittedName>
        <fullName evidence="1">Uncharacterized protein</fullName>
    </submittedName>
</protein>
<proteinExistence type="predicted"/>
<sequence length="278" mass="29520">MDGSEGAEVADERSLTAASDLKERIVAEKTEDPIFYAVVIWVVLGVHWELDSDAVGLPRGVSCSICKAPHMSFAAAAFFLYNRRCQLNVIYLIVAGSPGLRSVPQFGWCCLPLHCDCIELSAGPLWCADDGMVGASVDVFVLKTGPVSCCCTCTNPGLSLASAAGLLSGCCGAELWDFSCCFDDAASAGRCILAISCCWHFGFAWKWQFILSSRLKTRTKSPVPVVYEGGCKNSIPDQVLVDSASPDAGTSVNSPPVIVMDDGDLDQQTGSPANVMNL</sequence>
<dbReference type="Proteomes" id="UP001279734">
    <property type="component" value="Unassembled WGS sequence"/>
</dbReference>
<keyword evidence="2" id="KW-1185">Reference proteome</keyword>
<organism evidence="1 2">
    <name type="scientific">Nepenthes gracilis</name>
    <name type="common">Slender pitcher plant</name>
    <dbReference type="NCBI Taxonomy" id="150966"/>
    <lineage>
        <taxon>Eukaryota</taxon>
        <taxon>Viridiplantae</taxon>
        <taxon>Streptophyta</taxon>
        <taxon>Embryophyta</taxon>
        <taxon>Tracheophyta</taxon>
        <taxon>Spermatophyta</taxon>
        <taxon>Magnoliopsida</taxon>
        <taxon>eudicotyledons</taxon>
        <taxon>Gunneridae</taxon>
        <taxon>Pentapetalae</taxon>
        <taxon>Caryophyllales</taxon>
        <taxon>Nepenthaceae</taxon>
        <taxon>Nepenthes</taxon>
    </lineage>
</organism>
<name>A0AAD3SZZ3_NEPGR</name>
<evidence type="ECO:0000313" key="2">
    <source>
        <dbReference type="Proteomes" id="UP001279734"/>
    </source>
</evidence>
<reference evidence="1" key="1">
    <citation type="submission" date="2023-05" db="EMBL/GenBank/DDBJ databases">
        <title>Nepenthes gracilis genome sequencing.</title>
        <authorList>
            <person name="Fukushima K."/>
        </authorList>
    </citation>
    <scope>NUCLEOTIDE SEQUENCE</scope>
    <source>
        <strain evidence="1">SING2019-196</strain>
    </source>
</reference>
<evidence type="ECO:0000313" key="1">
    <source>
        <dbReference type="EMBL" id="GMH21153.1"/>
    </source>
</evidence>
<accession>A0AAD3SZZ3</accession>
<comment type="caution">
    <text evidence="1">The sequence shown here is derived from an EMBL/GenBank/DDBJ whole genome shotgun (WGS) entry which is preliminary data.</text>
</comment>